<comment type="similarity">
    <text evidence="1 2">Belongs to the UPF0235 family.</text>
</comment>
<dbReference type="RefSeq" id="WP_198418329.1">
    <property type="nucleotide sequence ID" value="NZ_AP018437.1"/>
</dbReference>
<evidence type="ECO:0000313" key="3">
    <source>
        <dbReference type="EMBL" id="REG10944.1"/>
    </source>
</evidence>
<evidence type="ECO:0000256" key="2">
    <source>
        <dbReference type="HAMAP-Rule" id="MF_00634"/>
    </source>
</evidence>
<organism evidence="3 4">
    <name type="scientific">Pelolinea submarina</name>
    <dbReference type="NCBI Taxonomy" id="913107"/>
    <lineage>
        <taxon>Bacteria</taxon>
        <taxon>Bacillati</taxon>
        <taxon>Chloroflexota</taxon>
        <taxon>Anaerolineae</taxon>
        <taxon>Anaerolineales</taxon>
        <taxon>Anaerolineaceae</taxon>
        <taxon>Pelolinea</taxon>
    </lineage>
</organism>
<dbReference type="InterPro" id="IPR003746">
    <property type="entry name" value="DUF167"/>
</dbReference>
<dbReference type="HAMAP" id="MF_00634">
    <property type="entry name" value="UPF0235"/>
    <property type="match status" value="1"/>
</dbReference>
<evidence type="ECO:0000256" key="1">
    <source>
        <dbReference type="ARBA" id="ARBA00010364"/>
    </source>
</evidence>
<dbReference type="Proteomes" id="UP000256388">
    <property type="component" value="Unassembled WGS sequence"/>
</dbReference>
<dbReference type="GO" id="GO:0005737">
    <property type="term" value="C:cytoplasm"/>
    <property type="evidence" value="ECO:0007669"/>
    <property type="project" value="TreeGrafter"/>
</dbReference>
<name>A0A3E0AH81_9CHLR</name>
<dbReference type="NCBIfam" id="TIGR00251">
    <property type="entry name" value="DUF167 family protein"/>
    <property type="match status" value="1"/>
</dbReference>
<dbReference type="EMBL" id="QUMS01000001">
    <property type="protein sequence ID" value="REG10944.1"/>
    <property type="molecule type" value="Genomic_DNA"/>
</dbReference>
<dbReference type="InterPro" id="IPR036591">
    <property type="entry name" value="YggU-like_sf"/>
</dbReference>
<dbReference type="PANTHER" id="PTHR13420:SF7">
    <property type="entry name" value="UPF0235 PROTEIN C15ORF40"/>
    <property type="match status" value="1"/>
</dbReference>
<dbReference type="SUPFAM" id="SSF69786">
    <property type="entry name" value="YggU-like"/>
    <property type="match status" value="1"/>
</dbReference>
<sequence length="94" mass="10651">MTEIGMTLNVRVQPSAKKDEITGWMDDGTLKVKVRGKPLEGKANESLVKFFSEIFDIPRNNIEILSGDKSRNKHLKISGISKETIDKYLESQTR</sequence>
<comment type="caution">
    <text evidence="3">The sequence shown here is derived from an EMBL/GenBank/DDBJ whole genome shotgun (WGS) entry which is preliminary data.</text>
</comment>
<dbReference type="Pfam" id="PF02594">
    <property type="entry name" value="DUF167"/>
    <property type="match status" value="1"/>
</dbReference>
<proteinExistence type="inferred from homology"/>
<protein>
    <recommendedName>
        <fullName evidence="2">UPF0235 protein DFR64_0813</fullName>
    </recommendedName>
</protein>
<dbReference type="AlphaFoldDB" id="A0A3E0AH81"/>
<dbReference type="Gene3D" id="3.30.1200.10">
    <property type="entry name" value="YggU-like"/>
    <property type="match status" value="1"/>
</dbReference>
<reference evidence="3 4" key="1">
    <citation type="submission" date="2018-08" db="EMBL/GenBank/DDBJ databases">
        <title>Genomic Encyclopedia of Type Strains, Phase IV (KMG-IV): sequencing the most valuable type-strain genomes for metagenomic binning, comparative biology and taxonomic classification.</title>
        <authorList>
            <person name="Goeker M."/>
        </authorList>
    </citation>
    <scope>NUCLEOTIDE SEQUENCE [LARGE SCALE GENOMIC DNA]</scope>
    <source>
        <strain evidence="3 4">DSM 23923</strain>
    </source>
</reference>
<dbReference type="PANTHER" id="PTHR13420">
    <property type="entry name" value="UPF0235 PROTEIN C15ORF40"/>
    <property type="match status" value="1"/>
</dbReference>
<accession>A0A3E0AH81</accession>
<evidence type="ECO:0000313" key="4">
    <source>
        <dbReference type="Proteomes" id="UP000256388"/>
    </source>
</evidence>
<dbReference type="SMART" id="SM01152">
    <property type="entry name" value="DUF167"/>
    <property type="match status" value="1"/>
</dbReference>
<keyword evidence="4" id="KW-1185">Reference proteome</keyword>
<gene>
    <name evidence="3" type="ORF">DFR64_0813</name>
</gene>